<protein>
    <submittedName>
        <fullName evidence="2">VanW family protein</fullName>
    </submittedName>
</protein>
<evidence type="ECO:0000313" key="2">
    <source>
        <dbReference type="EMBL" id="MCR6546779.1"/>
    </source>
</evidence>
<evidence type="ECO:0000313" key="3">
    <source>
        <dbReference type="Proteomes" id="UP001524944"/>
    </source>
</evidence>
<dbReference type="InterPro" id="IPR052913">
    <property type="entry name" value="Glycopeptide_resist_protein"/>
</dbReference>
<organism evidence="2 3">
    <name type="scientific">Dehalobacterium formicoaceticum</name>
    <dbReference type="NCBI Taxonomy" id="51515"/>
    <lineage>
        <taxon>Bacteria</taxon>
        <taxon>Bacillati</taxon>
        <taxon>Bacillota</taxon>
        <taxon>Clostridia</taxon>
        <taxon>Eubacteriales</taxon>
        <taxon>Peptococcaceae</taxon>
        <taxon>Dehalobacterium</taxon>
    </lineage>
</organism>
<feature type="domain" description="YoaR-like putative peptidoglycan binding" evidence="1">
    <location>
        <begin position="80"/>
        <end position="196"/>
    </location>
</feature>
<dbReference type="InterPro" id="IPR007391">
    <property type="entry name" value="Vancomycin_resist_VanW"/>
</dbReference>
<name>A0ABT1Y7B7_9FIRM</name>
<accession>A0ABT1Y7B7</accession>
<evidence type="ECO:0000259" key="1">
    <source>
        <dbReference type="Pfam" id="PF12229"/>
    </source>
</evidence>
<gene>
    <name evidence="2" type="ORF">NVS47_14880</name>
</gene>
<reference evidence="2 3" key="1">
    <citation type="submission" date="2022-08" db="EMBL/GenBank/DDBJ databases">
        <title>Proteogenomics of the novel Dehalobacterium formicoaceticum strain EZ94 highlights a key role of methyltransferases during anaerobic dichloromethane degradation.</title>
        <authorList>
            <person name="Wasmund K."/>
        </authorList>
    </citation>
    <scope>NUCLEOTIDE SEQUENCE [LARGE SCALE GENOMIC DNA]</scope>
    <source>
        <strain evidence="2 3">EZ94</strain>
    </source>
</reference>
<dbReference type="PANTHER" id="PTHR35788:SF1">
    <property type="entry name" value="EXPORTED PROTEIN"/>
    <property type="match status" value="1"/>
</dbReference>
<dbReference type="InterPro" id="IPR022029">
    <property type="entry name" value="YoaR-like_PG-bd"/>
</dbReference>
<dbReference type="Pfam" id="PF12229">
    <property type="entry name" value="PG_binding_4"/>
    <property type="match status" value="1"/>
</dbReference>
<comment type="caution">
    <text evidence="2">The sequence shown here is derived from an EMBL/GenBank/DDBJ whole genome shotgun (WGS) entry which is preliminary data.</text>
</comment>
<sequence length="449" mass="50834">MSKDQQKAKITLGICLLLILFAVLFYEFQVMHSNKILPGVTIAGMESDNMERNPSQLSLDPIYEQAMARKIIIQGADESWSYSPQKLGLKEDSAATIRDAWSIGRVGPFWKRWFTRWETKQNGITIPLAFQLDDQVLQQEVEKMAQTIDHEGASAELTIDQDHRIGIKAEQPGIQVHVEQSKDKIKEVLRSGDQTVVSLIIQTVEPEITEETVLSWQINGVVASFETFFNAAQEERSSNIKTAAQALDQVLLMPQEVFSFNEIVGRRTSETGYKESLVIENNEFISGVGGGVCQVSSTLYNVILLANLPILERHPHSLPVTYVEPGRDATVSYDWADLKFLNNRQKPVLLHTEYTKGKLKIYLFATKGDFQEVRLFSEIIEYLEGEEEIIHDKTLGPEQVIVEKKGQKGMVVDLYREFLASDGSLISREKITRDRYRAQKAVIRVPADQ</sequence>
<proteinExistence type="predicted"/>
<dbReference type="Pfam" id="PF04294">
    <property type="entry name" value="VanW"/>
    <property type="match status" value="1"/>
</dbReference>
<dbReference type="RefSeq" id="WP_257914058.1">
    <property type="nucleotide sequence ID" value="NZ_JANPWE010000011.1"/>
</dbReference>
<dbReference type="Proteomes" id="UP001524944">
    <property type="component" value="Unassembled WGS sequence"/>
</dbReference>
<dbReference type="PANTHER" id="PTHR35788">
    <property type="entry name" value="EXPORTED PROTEIN-RELATED"/>
    <property type="match status" value="1"/>
</dbReference>
<dbReference type="EMBL" id="JANPWE010000011">
    <property type="protein sequence ID" value="MCR6546779.1"/>
    <property type="molecule type" value="Genomic_DNA"/>
</dbReference>
<keyword evidence="3" id="KW-1185">Reference proteome</keyword>